<sequence length="346" mass="38277">MPILNRVVKGVAASVGLASESITAYNTHRRKEAPNSPTTTDTTETDSSDENTPEHSTSTESQLEIQWELDEAQEELNSGVLNRHEAEPTEQLAESFLRRYFSAPESSSIAPQRLPYPVVIPQRRPKSRKRGFIRAYAPILQDLGIDQTTFIDFIDTANASCQGSPWLQAINLASIGTFFIPSATAFAVSAMINITTQVAIAADGRRKSNAFFDQINENFFRPRGLYCLVMTWKPESAAPIATFDLSSAIVTSTEQGGSGMRNKLKHALKASDGKTHGTLPYSETAPLVFPDLDELEAHGGDAQAKLKAMKTRKEFVEDYWDRRERAKFVGPIAVPLEILRSINLDR</sequence>
<dbReference type="PANTHER" id="PTHR38887">
    <property type="entry name" value="CHROMOSOME 21, WHOLE GENOME SHOTGUN SEQUENCE"/>
    <property type="match status" value="1"/>
</dbReference>
<accession>Q0CTV9</accession>
<dbReference type="AlphaFoldDB" id="Q0CTV9"/>
<dbReference type="Proteomes" id="UP000007963">
    <property type="component" value="Unassembled WGS sequence"/>
</dbReference>
<organism evidence="2 3">
    <name type="scientific">Aspergillus terreus (strain NIH 2624 / FGSC A1156)</name>
    <dbReference type="NCBI Taxonomy" id="341663"/>
    <lineage>
        <taxon>Eukaryota</taxon>
        <taxon>Fungi</taxon>
        <taxon>Dikarya</taxon>
        <taxon>Ascomycota</taxon>
        <taxon>Pezizomycotina</taxon>
        <taxon>Eurotiomycetes</taxon>
        <taxon>Eurotiomycetidae</taxon>
        <taxon>Eurotiales</taxon>
        <taxon>Aspergillaceae</taxon>
        <taxon>Aspergillus</taxon>
        <taxon>Aspergillus subgen. Circumdati</taxon>
    </lineage>
</organism>
<dbReference type="OrthoDB" id="3433125at2759"/>
<evidence type="ECO:0000313" key="3">
    <source>
        <dbReference type="Proteomes" id="UP000007963"/>
    </source>
</evidence>
<dbReference type="GeneID" id="4317648"/>
<feature type="region of interest" description="Disordered" evidence="1">
    <location>
        <begin position="26"/>
        <end position="62"/>
    </location>
</feature>
<proteinExistence type="predicted"/>
<dbReference type="InterPro" id="IPR053221">
    <property type="entry name" value="Burnettramic_acid_biosynth"/>
</dbReference>
<evidence type="ECO:0000313" key="2">
    <source>
        <dbReference type="EMBL" id="EAU36149.1"/>
    </source>
</evidence>
<dbReference type="EMBL" id="CH476597">
    <property type="protein sequence ID" value="EAU36149.1"/>
    <property type="molecule type" value="Genomic_DNA"/>
</dbReference>
<protein>
    <submittedName>
        <fullName evidence="2">Uncharacterized protein</fullName>
    </submittedName>
</protein>
<dbReference type="eggNOG" id="ENOG502S0G3">
    <property type="taxonomic scope" value="Eukaryota"/>
</dbReference>
<dbReference type="OMA" id="GRESHCE"/>
<dbReference type="PANTHER" id="PTHR38887:SF1">
    <property type="entry name" value="RAS MODIFICATION PROTEIN ERF4"/>
    <property type="match status" value="1"/>
</dbReference>
<dbReference type="HOGENOM" id="CLU_023303_0_0_1"/>
<dbReference type="RefSeq" id="XP_001212053.1">
    <property type="nucleotide sequence ID" value="XM_001212053.1"/>
</dbReference>
<reference evidence="3" key="1">
    <citation type="submission" date="2005-09" db="EMBL/GenBank/DDBJ databases">
        <title>Annotation of the Aspergillus terreus NIH2624 genome.</title>
        <authorList>
            <person name="Birren B.W."/>
            <person name="Lander E.S."/>
            <person name="Galagan J.E."/>
            <person name="Nusbaum C."/>
            <person name="Devon K."/>
            <person name="Henn M."/>
            <person name="Ma L.-J."/>
            <person name="Jaffe D.B."/>
            <person name="Butler J."/>
            <person name="Alvarez P."/>
            <person name="Gnerre S."/>
            <person name="Grabherr M."/>
            <person name="Kleber M."/>
            <person name="Mauceli E.W."/>
            <person name="Brockman W."/>
            <person name="Rounsley S."/>
            <person name="Young S.K."/>
            <person name="LaButti K."/>
            <person name="Pushparaj V."/>
            <person name="DeCaprio D."/>
            <person name="Crawford M."/>
            <person name="Koehrsen M."/>
            <person name="Engels R."/>
            <person name="Montgomery P."/>
            <person name="Pearson M."/>
            <person name="Howarth C."/>
            <person name="Larson L."/>
            <person name="Luoma S."/>
            <person name="White J."/>
            <person name="Alvarado L."/>
            <person name="Kodira C.D."/>
            <person name="Zeng Q."/>
            <person name="Oleary S."/>
            <person name="Yandava C."/>
            <person name="Denning D.W."/>
            <person name="Nierman W.C."/>
            <person name="Milne T."/>
            <person name="Madden K."/>
        </authorList>
    </citation>
    <scope>NUCLEOTIDE SEQUENCE [LARGE SCALE GENOMIC DNA]</scope>
    <source>
        <strain evidence="3">NIH 2624 / FGSC A1156</strain>
    </source>
</reference>
<name>Q0CTV9_ASPTN</name>
<gene>
    <name evidence="2" type="ORF">ATEG_02875</name>
</gene>
<dbReference type="VEuPathDB" id="FungiDB:ATEG_02875"/>
<evidence type="ECO:0000256" key="1">
    <source>
        <dbReference type="SAM" id="MobiDB-lite"/>
    </source>
</evidence>
<dbReference type="STRING" id="341663.Q0CTV9"/>